<dbReference type="AlphaFoldDB" id="A0A6J6D7S8"/>
<dbReference type="InterPro" id="IPR011042">
    <property type="entry name" value="6-blade_b-propeller_TolB-like"/>
</dbReference>
<organism evidence="2">
    <name type="scientific">freshwater metagenome</name>
    <dbReference type="NCBI Taxonomy" id="449393"/>
    <lineage>
        <taxon>unclassified sequences</taxon>
        <taxon>metagenomes</taxon>
        <taxon>ecological metagenomes</taxon>
    </lineage>
</organism>
<gene>
    <name evidence="2" type="ORF">UFOPK1493_01658</name>
</gene>
<accession>A0A6J6D7S8</accession>
<protein>
    <submittedName>
        <fullName evidence="2">Unannotated protein</fullName>
    </submittedName>
</protein>
<reference evidence="2" key="1">
    <citation type="submission" date="2020-05" db="EMBL/GenBank/DDBJ databases">
        <authorList>
            <person name="Chiriac C."/>
            <person name="Salcher M."/>
            <person name="Ghai R."/>
            <person name="Kavagutti S V."/>
        </authorList>
    </citation>
    <scope>NUCLEOTIDE SEQUENCE</scope>
</reference>
<name>A0A6J6D7S8_9ZZZZ</name>
<feature type="domain" description="SMP-30/Gluconolactonase/LRE-like region" evidence="1">
    <location>
        <begin position="25"/>
        <end position="300"/>
    </location>
</feature>
<dbReference type="Pfam" id="PF08450">
    <property type="entry name" value="SGL"/>
    <property type="match status" value="1"/>
</dbReference>
<evidence type="ECO:0000313" key="2">
    <source>
        <dbReference type="EMBL" id="CAB4559346.1"/>
    </source>
</evidence>
<dbReference type="PANTHER" id="PTHR47572">
    <property type="entry name" value="LIPOPROTEIN-RELATED"/>
    <property type="match status" value="1"/>
</dbReference>
<dbReference type="Gene3D" id="2.120.10.30">
    <property type="entry name" value="TolB, C-terminal domain"/>
    <property type="match status" value="1"/>
</dbReference>
<dbReference type="SUPFAM" id="SSF63829">
    <property type="entry name" value="Calcium-dependent phosphotriesterase"/>
    <property type="match status" value="1"/>
</dbReference>
<dbReference type="InterPro" id="IPR051262">
    <property type="entry name" value="SMP-30/CGR1_Lactonase"/>
</dbReference>
<sequence length="322" mass="34149">MPSERMGVRHMSDLQFTEITSGLRFPEGPIAMPDGTVILVEMFGPRITRVHPDGTKETVAEIEGGPNGAAIGPDGALYLCNNGGCFTPVDLGDLLLPGPFDPSRYIGGRIQKVDLATGAVTDLYTECDGRPLRAPNDLVFDGHGGFWFTDHGIRDGAARTSDLTSIYYALADGSSITEVVHPVEGPNGIGLSPDGTKLYWAETHSGRVFQRTIASPGVLAPAIPLDPTVVLCGLPGYQLLDSLAVDGEGNVCVATLVNGGVTVITPTGETTHHPTGDLLTTNICFGDRDGSGEYRDAYVTISGTGKLLHARWPHRGLRLHHL</sequence>
<dbReference type="InterPro" id="IPR013658">
    <property type="entry name" value="SGL"/>
</dbReference>
<dbReference type="PANTHER" id="PTHR47572:SF5">
    <property type="entry name" value="BLR2277 PROTEIN"/>
    <property type="match status" value="1"/>
</dbReference>
<proteinExistence type="predicted"/>
<evidence type="ECO:0000259" key="1">
    <source>
        <dbReference type="Pfam" id="PF08450"/>
    </source>
</evidence>
<dbReference type="EMBL" id="CAEZSR010000053">
    <property type="protein sequence ID" value="CAB4559346.1"/>
    <property type="molecule type" value="Genomic_DNA"/>
</dbReference>